<dbReference type="RefSeq" id="WP_369610131.1">
    <property type="nucleotide sequence ID" value="NZ_AP031322.1"/>
</dbReference>
<dbReference type="AlphaFoldDB" id="A0AAT9GUZ2"/>
<accession>A0AAT9GUZ2</accession>
<name>A0AAT9GUZ2_9CREN</name>
<evidence type="ECO:0000313" key="1">
    <source>
        <dbReference type="EMBL" id="BFH74635.1"/>
    </source>
</evidence>
<organism evidence="1">
    <name type="scientific">Sulfurisphaera javensis</name>
    <dbReference type="NCBI Taxonomy" id="2049879"/>
    <lineage>
        <taxon>Archaea</taxon>
        <taxon>Thermoproteota</taxon>
        <taxon>Thermoprotei</taxon>
        <taxon>Sulfolobales</taxon>
        <taxon>Sulfolobaceae</taxon>
        <taxon>Sulfurisphaera</taxon>
    </lineage>
</organism>
<reference evidence="1" key="1">
    <citation type="submission" date="2024-03" db="EMBL/GenBank/DDBJ databases">
        <title>Complete genome sequence of Sulfurisphaera javensis strain KD-1.</title>
        <authorList>
            <person name="Sakai H."/>
            <person name="Nur N."/>
            <person name="Suwanto A."/>
            <person name="Kurosawa N."/>
        </authorList>
    </citation>
    <scope>NUCLEOTIDE SEQUENCE</scope>
    <source>
        <strain evidence="1">KD-1</strain>
    </source>
</reference>
<dbReference type="GeneID" id="92355535"/>
<proteinExistence type="predicted"/>
<protein>
    <submittedName>
        <fullName evidence="1">Uncharacterized protein</fullName>
    </submittedName>
</protein>
<dbReference type="EMBL" id="AP031322">
    <property type="protein sequence ID" value="BFH74635.1"/>
    <property type="molecule type" value="Genomic_DNA"/>
</dbReference>
<dbReference type="KEGG" id="sjv:SJAV_25790"/>
<gene>
    <name evidence="1" type="ORF">SJAV_25790</name>
</gene>
<sequence length="77" mass="8940">MSSLLDIVLEILALQKVIKEEIQKPMRRELLSIIYEIKPIQNEIKLDDLLKEYNAKDLVDLVQKITLSMKSDKNGKT</sequence>